<evidence type="ECO:0000256" key="1">
    <source>
        <dbReference type="ARBA" id="ARBA00001933"/>
    </source>
</evidence>
<proteinExistence type="predicted"/>
<dbReference type="InterPro" id="IPR053471">
    <property type="entry name" value="AKP_thiolase_beta"/>
</dbReference>
<dbReference type="RefSeq" id="WP_039679008.1">
    <property type="nucleotide sequence ID" value="NZ_JAXECK010000012.1"/>
</dbReference>
<protein>
    <submittedName>
        <fullName evidence="4">2-amino-4-ketopentanoate thiolase</fullName>
    </submittedName>
</protein>
<evidence type="ECO:0000313" key="4">
    <source>
        <dbReference type="EMBL" id="KHS57726.1"/>
    </source>
</evidence>
<comment type="caution">
    <text evidence="4">The sequence shown here is derived from an EMBL/GenBank/DDBJ whole genome shotgun (WGS) entry which is preliminary data.</text>
</comment>
<accession>A0A0B3VLV0</accession>
<dbReference type="CDD" id="cd00640">
    <property type="entry name" value="Trp-synth-beta_II"/>
    <property type="match status" value="1"/>
</dbReference>
<dbReference type="InterPro" id="IPR036052">
    <property type="entry name" value="TrpB-like_PALP_sf"/>
</dbReference>
<dbReference type="InterPro" id="IPR001926">
    <property type="entry name" value="TrpB-like_PALP"/>
</dbReference>
<feature type="domain" description="Tryptophan synthase beta chain-like PALP" evidence="3">
    <location>
        <begin position="64"/>
        <end position="371"/>
    </location>
</feature>
<comment type="cofactor">
    <cofactor evidence="1">
        <name>pyridoxal 5'-phosphate</name>
        <dbReference type="ChEBI" id="CHEBI:597326"/>
    </cofactor>
</comment>
<dbReference type="Pfam" id="PF00291">
    <property type="entry name" value="PALP"/>
    <property type="match status" value="1"/>
</dbReference>
<keyword evidence="5" id="KW-1185">Reference proteome</keyword>
<reference evidence="4 5" key="1">
    <citation type="submission" date="2014-12" db="EMBL/GenBank/DDBJ databases">
        <title>Draft genome sequence of Terrisporobacter sp. 08-306576, isolated from the blood culture of a bacteremia patient.</title>
        <authorList>
            <person name="Lund L.C."/>
            <person name="Sydenham T.V."/>
            <person name="Hogh S.V."/>
            <person name="Skov M.N."/>
            <person name="Kemp M."/>
            <person name="Justesen U.S."/>
        </authorList>
    </citation>
    <scope>NUCLEOTIDE SEQUENCE [LARGE SCALE GENOMIC DNA]</scope>
    <source>
        <strain evidence="4 5">08-306576</strain>
    </source>
</reference>
<dbReference type="EMBL" id="JWHR01000064">
    <property type="protein sequence ID" value="KHS57726.1"/>
    <property type="molecule type" value="Genomic_DNA"/>
</dbReference>
<dbReference type="OrthoDB" id="9778118at2"/>
<evidence type="ECO:0000259" key="3">
    <source>
        <dbReference type="Pfam" id="PF00291"/>
    </source>
</evidence>
<evidence type="ECO:0000313" key="5">
    <source>
        <dbReference type="Proteomes" id="UP000031189"/>
    </source>
</evidence>
<dbReference type="NCBIfam" id="NF040741">
    <property type="entry name" value="ornith_OrtB"/>
    <property type="match status" value="1"/>
</dbReference>
<organism evidence="4 5">
    <name type="scientific">Terrisporobacter othiniensis</name>
    <dbReference type="NCBI Taxonomy" id="1577792"/>
    <lineage>
        <taxon>Bacteria</taxon>
        <taxon>Bacillati</taxon>
        <taxon>Bacillota</taxon>
        <taxon>Clostridia</taxon>
        <taxon>Peptostreptococcales</taxon>
        <taxon>Peptostreptococcaceae</taxon>
        <taxon>Terrisporobacter</taxon>
    </lineage>
</organism>
<dbReference type="GO" id="GO:1901605">
    <property type="term" value="P:alpha-amino acid metabolic process"/>
    <property type="evidence" value="ECO:0007669"/>
    <property type="project" value="UniProtKB-ARBA"/>
</dbReference>
<dbReference type="Gene3D" id="3.40.50.1100">
    <property type="match status" value="2"/>
</dbReference>
<dbReference type="InterPro" id="IPR050214">
    <property type="entry name" value="Cys_Synth/Cystath_Beta-Synth"/>
</dbReference>
<dbReference type="STRING" id="1577792.QX51_06040"/>
<keyword evidence="2" id="KW-0663">Pyridoxal phosphate</keyword>
<dbReference type="PANTHER" id="PTHR10314">
    <property type="entry name" value="CYSTATHIONINE BETA-SYNTHASE"/>
    <property type="match status" value="1"/>
</dbReference>
<evidence type="ECO:0000256" key="2">
    <source>
        <dbReference type="ARBA" id="ARBA00022898"/>
    </source>
</evidence>
<name>A0A0B3VLV0_9FIRM</name>
<sequence length="477" mass="52337">MSSSVLQKDMSYEAVMGRKNEIMKNAIGLDYSTFEENGIGFDYEKMMSETGYTLEEIESIQSQYAVGNTPVIELKNLTKLARKCAPKGKGARIFIKDEAMNASGSFKARRAATAVYHAKKMGYKGVIAATSGNYGAAVASQAAMQGLKCIIVQECYDSKGIGQPEIIEKARKCEAYGAEVVQLTVGPELFYTFLALLEETGYFNASLYSPFGIAGVETLGDELSTQFKQKYGKNPDVVVCTNAGGGNLTGTARGLIKADALNTQVVGASVDLKGLHMASDSQFNRKSFTTGHTGFGIPFCTWPDRSDVPRSAARPLRYMDRYVLVKQGEVFYITELLAQLEGIERGPAGNTSLTAAFSLAQELDEDKIIVVQETEYTGAGKHINPQLTFARENGIEIKFGNPKDEIAGENLILPQSPELLKCVDVDMNKIRRSYIKNCVLNNKIDDVDNLSNEDIEFLMKETKTSREFVIEVLDNLK</sequence>
<dbReference type="FunFam" id="3.40.50.1100:FF:000051">
    <property type="entry name" value="2-amino-4-ketopentanoate thiolase beta subunit"/>
    <property type="match status" value="1"/>
</dbReference>
<dbReference type="Proteomes" id="UP000031189">
    <property type="component" value="Unassembled WGS sequence"/>
</dbReference>
<dbReference type="AlphaFoldDB" id="A0A0B3VLV0"/>
<dbReference type="SUPFAM" id="SSF53686">
    <property type="entry name" value="Tryptophan synthase beta subunit-like PLP-dependent enzymes"/>
    <property type="match status" value="1"/>
</dbReference>
<gene>
    <name evidence="4" type="ORF">QX51_06040</name>
</gene>